<feature type="compositionally biased region" description="Pro residues" evidence="4">
    <location>
        <begin position="228"/>
        <end position="238"/>
    </location>
</feature>
<dbReference type="EMBL" id="WSZM01000275">
    <property type="protein sequence ID" value="KAF4036244.1"/>
    <property type="molecule type" value="Genomic_DNA"/>
</dbReference>
<dbReference type="Pfam" id="PF08033">
    <property type="entry name" value="Sec23_BS"/>
    <property type="match status" value="1"/>
</dbReference>
<dbReference type="PANTHER" id="PTHR13803:SF4">
    <property type="entry name" value="SECRETORY 24CD, ISOFORM C"/>
    <property type="match status" value="1"/>
</dbReference>
<dbReference type="Gene3D" id="2.60.40.1670">
    <property type="entry name" value="beta-sandwich domain of Sec23/24"/>
    <property type="match status" value="1"/>
</dbReference>
<keyword evidence="3" id="KW-0653">Protein transport</keyword>
<protein>
    <submittedName>
        <fullName evidence="9">Sec23/Sec24 helical domain</fullName>
    </submittedName>
</protein>
<feature type="domain" description="Sec23/Sec24 helical" evidence="7">
    <location>
        <begin position="942"/>
        <end position="1044"/>
    </location>
</feature>
<evidence type="ECO:0000259" key="6">
    <source>
        <dbReference type="Pfam" id="PF04811"/>
    </source>
</evidence>
<dbReference type="SUPFAM" id="SSF81811">
    <property type="entry name" value="Helical domain of Sec23/24"/>
    <property type="match status" value="1"/>
</dbReference>
<keyword evidence="2" id="KW-0813">Transport</keyword>
<proteinExistence type="inferred from homology"/>
<dbReference type="SUPFAM" id="SSF53300">
    <property type="entry name" value="vWA-like"/>
    <property type="match status" value="1"/>
</dbReference>
<feature type="compositionally biased region" description="Polar residues" evidence="4">
    <location>
        <begin position="151"/>
        <end position="163"/>
    </location>
</feature>
<dbReference type="InterPro" id="IPR036180">
    <property type="entry name" value="Gelsolin-like_dom_sf"/>
</dbReference>
<feature type="compositionally biased region" description="Low complexity" evidence="4">
    <location>
        <begin position="277"/>
        <end position="288"/>
    </location>
</feature>
<evidence type="ECO:0000256" key="2">
    <source>
        <dbReference type="ARBA" id="ARBA00022448"/>
    </source>
</evidence>
<evidence type="ECO:0000259" key="5">
    <source>
        <dbReference type="Pfam" id="PF04810"/>
    </source>
</evidence>
<feature type="compositionally biased region" description="Low complexity" evidence="4">
    <location>
        <begin position="124"/>
        <end position="149"/>
    </location>
</feature>
<dbReference type="InterPro" id="IPR006900">
    <property type="entry name" value="Sec23/24_helical_dom"/>
</dbReference>
<reference evidence="9" key="1">
    <citation type="submission" date="2020-04" db="EMBL/GenBank/DDBJ databases">
        <title>Hybrid Assembly of Korean Phytophthora infestans isolates.</title>
        <authorList>
            <person name="Prokchorchik M."/>
            <person name="Lee Y."/>
            <person name="Seo J."/>
            <person name="Cho J.-H."/>
            <person name="Park Y.-E."/>
            <person name="Jang D.-C."/>
            <person name="Im J.-S."/>
            <person name="Choi J.-G."/>
            <person name="Park H.-J."/>
            <person name="Lee G.-B."/>
            <person name="Lee Y.-G."/>
            <person name="Hong S.-Y."/>
            <person name="Cho K."/>
            <person name="Sohn K.H."/>
        </authorList>
    </citation>
    <scope>NUCLEOTIDE SEQUENCE</scope>
    <source>
        <strain evidence="9">KR_1_A1</strain>
    </source>
</reference>
<feature type="compositionally biased region" description="Low complexity" evidence="4">
    <location>
        <begin position="374"/>
        <end position="409"/>
    </location>
</feature>
<feature type="compositionally biased region" description="Low complexity" evidence="4">
    <location>
        <begin position="341"/>
        <end position="364"/>
    </location>
</feature>
<dbReference type="InterPro" id="IPR029006">
    <property type="entry name" value="ADF-H/Gelsolin-like_dom_sf"/>
</dbReference>
<evidence type="ECO:0000259" key="8">
    <source>
        <dbReference type="Pfam" id="PF08033"/>
    </source>
</evidence>
<dbReference type="InterPro" id="IPR006895">
    <property type="entry name" value="Znf_Sec23_Sec24"/>
</dbReference>
<dbReference type="Gene3D" id="3.40.20.10">
    <property type="entry name" value="Severin"/>
    <property type="match status" value="1"/>
</dbReference>
<dbReference type="Proteomes" id="UP000602510">
    <property type="component" value="Unassembled WGS sequence"/>
</dbReference>
<evidence type="ECO:0000313" key="10">
    <source>
        <dbReference type="Proteomes" id="UP000602510"/>
    </source>
</evidence>
<dbReference type="PANTHER" id="PTHR13803">
    <property type="entry name" value="SEC24-RELATED PROTEIN"/>
    <property type="match status" value="1"/>
</dbReference>
<dbReference type="Pfam" id="PF04810">
    <property type="entry name" value="zf-Sec23_Sec24"/>
    <property type="match status" value="1"/>
</dbReference>
<dbReference type="InterPro" id="IPR050550">
    <property type="entry name" value="SEC23_SEC24_subfamily"/>
</dbReference>
<dbReference type="Pfam" id="PF04815">
    <property type="entry name" value="Sec23_helical"/>
    <property type="match status" value="1"/>
</dbReference>
<evidence type="ECO:0000256" key="1">
    <source>
        <dbReference type="ARBA" id="ARBA00008334"/>
    </source>
</evidence>
<evidence type="ECO:0000259" key="7">
    <source>
        <dbReference type="Pfam" id="PF04815"/>
    </source>
</evidence>
<organism evidence="9 10">
    <name type="scientific">Phytophthora infestans</name>
    <name type="common">Potato late blight agent</name>
    <name type="synonym">Botrytis infestans</name>
    <dbReference type="NCBI Taxonomy" id="4787"/>
    <lineage>
        <taxon>Eukaryota</taxon>
        <taxon>Sar</taxon>
        <taxon>Stramenopiles</taxon>
        <taxon>Oomycota</taxon>
        <taxon>Peronosporomycetes</taxon>
        <taxon>Peronosporales</taxon>
        <taxon>Peronosporaceae</taxon>
        <taxon>Phytophthora</taxon>
    </lineage>
</organism>
<dbReference type="AlphaFoldDB" id="A0A833W037"/>
<evidence type="ECO:0000313" key="9">
    <source>
        <dbReference type="EMBL" id="KAF4036244.1"/>
    </source>
</evidence>
<feature type="region of interest" description="Disordered" evidence="4">
    <location>
        <begin position="111"/>
        <end position="421"/>
    </location>
</feature>
<dbReference type="GO" id="GO:0008270">
    <property type="term" value="F:zinc ion binding"/>
    <property type="evidence" value="ECO:0007669"/>
    <property type="project" value="InterPro"/>
</dbReference>
<dbReference type="GO" id="GO:0030127">
    <property type="term" value="C:COPII vesicle coat"/>
    <property type="evidence" value="ECO:0007669"/>
    <property type="project" value="InterPro"/>
</dbReference>
<feature type="domain" description="Sec23/Sec24 trunk" evidence="6">
    <location>
        <begin position="583"/>
        <end position="824"/>
    </location>
</feature>
<accession>A0A833W037</accession>
<dbReference type="InterPro" id="IPR036175">
    <property type="entry name" value="Sec23/24_helical_dom_sf"/>
</dbReference>
<dbReference type="InterPro" id="IPR006896">
    <property type="entry name" value="Sec23/24_trunk_dom"/>
</dbReference>
<name>A0A833W037_PHYIN</name>
<dbReference type="Gene3D" id="2.30.30.380">
    <property type="entry name" value="Zn-finger domain of Sec23/24"/>
    <property type="match status" value="1"/>
</dbReference>
<dbReference type="SUPFAM" id="SSF82919">
    <property type="entry name" value="Zn-finger domain of Sec23/24"/>
    <property type="match status" value="1"/>
</dbReference>
<keyword evidence="10" id="KW-1185">Reference proteome</keyword>
<dbReference type="GO" id="GO:0090110">
    <property type="term" value="P:COPII-coated vesicle cargo loading"/>
    <property type="evidence" value="ECO:0007669"/>
    <property type="project" value="TreeGrafter"/>
</dbReference>
<dbReference type="Pfam" id="PF04811">
    <property type="entry name" value="Sec23_trunk"/>
    <property type="match status" value="1"/>
</dbReference>
<dbReference type="Gene3D" id="3.40.50.410">
    <property type="entry name" value="von Willebrand factor, type A domain"/>
    <property type="match status" value="1"/>
</dbReference>
<evidence type="ECO:0000256" key="3">
    <source>
        <dbReference type="ARBA" id="ARBA00022927"/>
    </source>
</evidence>
<dbReference type="GO" id="GO:0070971">
    <property type="term" value="C:endoplasmic reticulum exit site"/>
    <property type="evidence" value="ECO:0007669"/>
    <property type="project" value="TreeGrafter"/>
</dbReference>
<evidence type="ECO:0000256" key="4">
    <source>
        <dbReference type="SAM" id="MobiDB-lite"/>
    </source>
</evidence>
<dbReference type="Gene3D" id="1.20.120.730">
    <property type="entry name" value="Sec23/Sec24 helical domain"/>
    <property type="match status" value="1"/>
</dbReference>
<comment type="caution">
    <text evidence="9">The sequence shown here is derived from an EMBL/GenBank/DDBJ whole genome shotgun (WGS) entry which is preliminary data.</text>
</comment>
<dbReference type="SUPFAM" id="SSF81995">
    <property type="entry name" value="beta-sandwich domain of Sec23/24"/>
    <property type="match status" value="1"/>
</dbReference>
<dbReference type="SUPFAM" id="SSF82754">
    <property type="entry name" value="C-terminal, gelsolin-like domain of Sec23/24"/>
    <property type="match status" value="1"/>
</dbReference>
<feature type="domain" description="Sec23/Sec24 beta-sandwich" evidence="8">
    <location>
        <begin position="830"/>
        <end position="918"/>
    </location>
</feature>
<dbReference type="InterPro" id="IPR036465">
    <property type="entry name" value="vWFA_dom_sf"/>
</dbReference>
<dbReference type="GO" id="GO:0000149">
    <property type="term" value="F:SNARE binding"/>
    <property type="evidence" value="ECO:0007669"/>
    <property type="project" value="TreeGrafter"/>
</dbReference>
<dbReference type="InterPro" id="IPR036174">
    <property type="entry name" value="Znf_Sec23_Sec24_sf"/>
</dbReference>
<dbReference type="GO" id="GO:0006886">
    <property type="term" value="P:intracellular protein transport"/>
    <property type="evidence" value="ECO:0007669"/>
    <property type="project" value="InterPro"/>
</dbReference>
<feature type="compositionally biased region" description="Low complexity" evidence="4">
    <location>
        <begin position="199"/>
        <end position="227"/>
    </location>
</feature>
<sequence>MGAVSEGGCSVEPDAGVVSGIDDTIGTTKSGLHSGTLRVTEWLEPSGTATGSGGKALWSITIFRHPRTNHRIKTGLIYPTIISPVKTVWHPRCTRGSQSVGHRTFLLPLKMQQPNYPPRGYGGQAPPQQQQAPRSGGGYAPPNAAGYGNMQYDQQQPMSQPTGSLPARGFPGVQQPQAPHSGIGGRPGFPGHVQQVPTPGSQGSFRPGQQFGGPPAPGSQGSFRPGQQPGPPGPPGPPSDGANSGVPQVNRGPPGVAGHSAYPGQGPPAPGSFQNAPPAAGPGSFQSGPPGPQGPPRQQFQQGPPGPGQQFNNALPQHGGRPGPRPPQLGGQMQGPPPPQFNGQQGPPQGGAAPYLQPNRNAGPYPGPPGPGGAAPYGAPGAPGAPGAYGQPQQGGYPQQQQPQATQAPKQRIDPTQIPRPVVSAERVQYVARGHTVTMPPAASSDYVCVDEGCCNPRFIRPTLNHVPANKDLLKQCGLPLAAVICPLADLQEDELPIPLVDFGPSGPLRCTRCAAYVNSFTKFIQGGRKFVCNICQLNNETPRDYYCSVDQYGKRRDIQERAELSRGSVEYVVPAAYTIRPPQEPILVFVLDVSLFSFQTGLATSALQSIQYLLPSMAQNKRKKIGIVTFDTAVHYYRMDNGSSSISMSICPDIDDPVAPLPPSSWLVSMEDPAASEKITELSEVITRSFENTTKNQAVSGAALWSVADALAVSGGRVVLLHAGAPRMGIGRVKREEVSGAYGTTKEVDLYTPEDNNAYEILARQCAEHHISLDVFSVANTFASLADVGRVCEMTGGRVQYMPQFEKEQSSNRHHLTSMLQRLVDRDCGYEAVLKVRCSAGLRVEHSYGNFFNARGNAFTTDEMEFAVIDQDRSMCVTFAYDEPLAESTDAYIQAALLYTRSDGLRCVRVHNLALQVEPLLSNVFRFADLDATCSVWQRSAARQFVDKQLMRATPMAVKESLVDQCVTVLFNYRKFCASSSSSGQLILPESLKLLPLYTLATLKSRALRGNLVGNPPRGFIDVRADERVLMMGLLNSLPVEFCVSAVYPKLYSVHDLADDCCTLDEDGKFILPPQLPPTAEKLDEEGIFLLHSAMCCYIYIGPKASPELLLDLFGVDHADTAEQTLTLFETLDTEPPEGDGMSARERLRSLVEYVNSTIPISQPLEILTKNDWRANRFMSALVEDRTRNDVSYVEFLVQVHKKIQYKFH</sequence>
<feature type="domain" description="Zinc finger Sec23/Sec24-type" evidence="5">
    <location>
        <begin position="508"/>
        <end position="546"/>
    </location>
</feature>
<dbReference type="InterPro" id="IPR012990">
    <property type="entry name" value="Beta-sandwich_Sec23_24"/>
</dbReference>
<comment type="similarity">
    <text evidence="1">Belongs to the SEC23/SEC24 family. SEC24 subfamily.</text>
</comment>
<gene>
    <name evidence="9" type="ORF">GN244_ATG11736</name>
</gene>
<dbReference type="OMA" id="INPFMTF"/>